<dbReference type="RefSeq" id="XP_002904489.1">
    <property type="nucleotide sequence ID" value="XM_002904443.1"/>
</dbReference>
<dbReference type="eggNOG" id="ENOG502SM58">
    <property type="taxonomic scope" value="Eukaryota"/>
</dbReference>
<protein>
    <submittedName>
        <fullName evidence="1">Uncharacterized protein</fullName>
    </submittedName>
</protein>
<keyword evidence="2" id="KW-1185">Reference proteome</keyword>
<sequence length="383" mass="42273">MCRSACLFRQKTSGKIELYIKGFVDAMGDIHQSVAVLDALSSYNDDNDSASLASYDSEEFGLIAGKGFARMAEHVNVVEVARQKAAIPSAMRRTSSLWNRFLLDDELIKMGGLISKRKGLFSKVTKIPRKRLHKQAGLYSMQVDSTIFTALSRCQRIVKFEKKIKVNPKTSLRVFRVDMKATHPTTNNALADAGVRLVVMKLVMRGVLLDIIYSRDSYFATLRDNTEEIALEDTLVPDAANAGPCYLVRRYSDEDLKRCGVHFPKEDESGDIVDDAVVFQFNQFGYHGSAQLPTRMLDDSGDLVSRGFPMLRAQASEVAFAGVFMREAPIASGGNELITTHLARWIEIKDGSGGVLRARAGSWLALSGRRSSAQLDGLEGICA</sequence>
<name>D0N8H3_PHYIT</name>
<dbReference type="GeneID" id="9465697"/>
<evidence type="ECO:0000313" key="1">
    <source>
        <dbReference type="EMBL" id="EEY53858.1"/>
    </source>
</evidence>
<dbReference type="KEGG" id="pif:PITG_22819"/>
<reference evidence="2" key="1">
    <citation type="journal article" date="2009" name="Nature">
        <title>Genome sequence and analysis of the Irish potato famine pathogen Phytophthora infestans.</title>
        <authorList>
            <consortium name="The Broad Institute Genome Sequencing Platform"/>
            <person name="Haas B.J."/>
            <person name="Kamoun S."/>
            <person name="Zody M.C."/>
            <person name="Jiang R.H."/>
            <person name="Handsaker R.E."/>
            <person name="Cano L.M."/>
            <person name="Grabherr M."/>
            <person name="Kodira C.D."/>
            <person name="Raffaele S."/>
            <person name="Torto-Alalibo T."/>
            <person name="Bozkurt T.O."/>
            <person name="Ah-Fong A.M."/>
            <person name="Alvarado L."/>
            <person name="Anderson V.L."/>
            <person name="Armstrong M.R."/>
            <person name="Avrova A."/>
            <person name="Baxter L."/>
            <person name="Beynon J."/>
            <person name="Boevink P.C."/>
            <person name="Bollmann S.R."/>
            <person name="Bos J.I."/>
            <person name="Bulone V."/>
            <person name="Cai G."/>
            <person name="Cakir C."/>
            <person name="Carrington J.C."/>
            <person name="Chawner M."/>
            <person name="Conti L."/>
            <person name="Costanzo S."/>
            <person name="Ewan R."/>
            <person name="Fahlgren N."/>
            <person name="Fischbach M.A."/>
            <person name="Fugelstad J."/>
            <person name="Gilroy E.M."/>
            <person name="Gnerre S."/>
            <person name="Green P.J."/>
            <person name="Grenville-Briggs L.J."/>
            <person name="Griffith J."/>
            <person name="Grunwald N.J."/>
            <person name="Horn K."/>
            <person name="Horner N.R."/>
            <person name="Hu C.H."/>
            <person name="Huitema E."/>
            <person name="Jeong D.H."/>
            <person name="Jones A.M."/>
            <person name="Jones J.D."/>
            <person name="Jones R.W."/>
            <person name="Karlsson E.K."/>
            <person name="Kunjeti S.G."/>
            <person name="Lamour K."/>
            <person name="Liu Z."/>
            <person name="Ma L."/>
            <person name="Maclean D."/>
            <person name="Chibucos M.C."/>
            <person name="McDonald H."/>
            <person name="McWalters J."/>
            <person name="Meijer H.J."/>
            <person name="Morgan W."/>
            <person name="Morris P.F."/>
            <person name="Munro C.A."/>
            <person name="O'Neill K."/>
            <person name="Ospina-Giraldo M."/>
            <person name="Pinzon A."/>
            <person name="Pritchard L."/>
            <person name="Ramsahoye B."/>
            <person name="Ren Q."/>
            <person name="Restrepo S."/>
            <person name="Roy S."/>
            <person name="Sadanandom A."/>
            <person name="Savidor A."/>
            <person name="Schornack S."/>
            <person name="Schwartz D.C."/>
            <person name="Schumann U.D."/>
            <person name="Schwessinger B."/>
            <person name="Seyer L."/>
            <person name="Sharpe T."/>
            <person name="Silvar C."/>
            <person name="Song J."/>
            <person name="Studholme D.J."/>
            <person name="Sykes S."/>
            <person name="Thines M."/>
            <person name="van de Vondervoort P.J."/>
            <person name="Phuntumart V."/>
            <person name="Wawra S."/>
            <person name="Weide R."/>
            <person name="Win J."/>
            <person name="Young C."/>
            <person name="Zhou S."/>
            <person name="Fry W."/>
            <person name="Meyers B.C."/>
            <person name="van West P."/>
            <person name="Ristaino J."/>
            <person name="Govers F."/>
            <person name="Birch P.R."/>
            <person name="Whisson S.C."/>
            <person name="Judelson H.S."/>
            <person name="Nusbaum C."/>
        </authorList>
    </citation>
    <scope>NUCLEOTIDE SEQUENCE [LARGE SCALE GENOMIC DNA]</scope>
    <source>
        <strain evidence="2">T30-4</strain>
    </source>
</reference>
<dbReference type="InParanoid" id="D0N8H3"/>
<dbReference type="OrthoDB" id="121285at2759"/>
<organism evidence="1 2">
    <name type="scientific">Phytophthora infestans (strain T30-4)</name>
    <name type="common">Potato late blight agent</name>
    <dbReference type="NCBI Taxonomy" id="403677"/>
    <lineage>
        <taxon>Eukaryota</taxon>
        <taxon>Sar</taxon>
        <taxon>Stramenopiles</taxon>
        <taxon>Oomycota</taxon>
        <taxon>Peronosporomycetes</taxon>
        <taxon>Peronosporales</taxon>
        <taxon>Peronosporaceae</taxon>
        <taxon>Phytophthora</taxon>
    </lineage>
</organism>
<dbReference type="VEuPathDB" id="FungiDB:PITG_22819"/>
<dbReference type="HOGENOM" id="CLU_722546_0_0_1"/>
<evidence type="ECO:0000313" key="2">
    <source>
        <dbReference type="Proteomes" id="UP000006643"/>
    </source>
</evidence>
<proteinExistence type="predicted"/>
<dbReference type="Proteomes" id="UP000006643">
    <property type="component" value="Unassembled WGS sequence"/>
</dbReference>
<gene>
    <name evidence="1" type="ORF">PITG_22819</name>
</gene>
<dbReference type="AlphaFoldDB" id="D0N8H3"/>
<dbReference type="EMBL" id="DS028128">
    <property type="protein sequence ID" value="EEY53858.1"/>
    <property type="molecule type" value="Genomic_DNA"/>
</dbReference>
<accession>D0N8H3</accession>